<dbReference type="GO" id="GO:0032153">
    <property type="term" value="C:cell division site"/>
    <property type="evidence" value="ECO:0007669"/>
    <property type="project" value="TreeGrafter"/>
</dbReference>
<dbReference type="GO" id="GO:0005886">
    <property type="term" value="C:plasma membrane"/>
    <property type="evidence" value="ECO:0007669"/>
    <property type="project" value="TreeGrafter"/>
</dbReference>
<proteinExistence type="predicted"/>
<dbReference type="GO" id="GO:0051301">
    <property type="term" value="P:cell division"/>
    <property type="evidence" value="ECO:0007669"/>
    <property type="project" value="InterPro"/>
</dbReference>
<feature type="transmembrane region" description="Helical" evidence="6">
    <location>
        <begin position="259"/>
        <end position="279"/>
    </location>
</feature>
<dbReference type="AlphaFoldDB" id="A0A2H0WM61"/>
<name>A0A2H0WM61_9BACT</name>
<feature type="transmembrane region" description="Helical" evidence="6">
    <location>
        <begin position="325"/>
        <end position="345"/>
    </location>
</feature>
<dbReference type="Proteomes" id="UP000230353">
    <property type="component" value="Unassembled WGS sequence"/>
</dbReference>
<accession>A0A2H0WM61</accession>
<feature type="transmembrane region" description="Helical" evidence="6">
    <location>
        <begin position="12"/>
        <end position="28"/>
    </location>
</feature>
<evidence type="ECO:0000256" key="2">
    <source>
        <dbReference type="ARBA" id="ARBA00022692"/>
    </source>
</evidence>
<evidence type="ECO:0000256" key="5">
    <source>
        <dbReference type="ARBA" id="ARBA00023136"/>
    </source>
</evidence>
<dbReference type="PANTHER" id="PTHR30474:SF1">
    <property type="entry name" value="PEPTIDOGLYCAN GLYCOSYLTRANSFERASE MRDB"/>
    <property type="match status" value="1"/>
</dbReference>
<evidence type="ECO:0000313" key="8">
    <source>
        <dbReference type="Proteomes" id="UP000230353"/>
    </source>
</evidence>
<evidence type="ECO:0008006" key="9">
    <source>
        <dbReference type="Google" id="ProtNLM"/>
    </source>
</evidence>
<feature type="transmembrane region" description="Helical" evidence="6">
    <location>
        <begin position="59"/>
        <end position="82"/>
    </location>
</feature>
<keyword evidence="4 6" id="KW-1133">Transmembrane helix</keyword>
<keyword evidence="2 6" id="KW-0812">Transmembrane</keyword>
<protein>
    <recommendedName>
        <fullName evidence="9">Rod shape-determining protein RodA</fullName>
    </recommendedName>
</protein>
<comment type="subcellular location">
    <subcellularLocation>
        <location evidence="1">Membrane</location>
        <topology evidence="1">Multi-pass membrane protein</topology>
    </subcellularLocation>
</comment>
<keyword evidence="5 6" id="KW-0472">Membrane</keyword>
<sequence length="363" mass="40801">MVAGIKNVVDWWLLVAILPMLGAGLTIVGLGRQIIWLIVGLIIFFLFAHIDWRFLKTSGLLLFLFVVSLLSLVFLLFLGQIIRGSASWFRFAFFSIEPAEPIKLFLILILAKYFSRRHIEIAHIKHIFISGIYAALPAALVFLQPDFGSAMVFVFIWLGMVMISGISKKHLLLVFLLFCLLFSVSWFLVLKPYQKARVASFLNPLADPQGSGYNALQSMVAIGSGQVWGKGFGYGTQSRLEFLPEYKTDFVFAAFAEEWGFAGVFIIFCCFAILIWRILRNAYFGQTNFERLFGVGLSIFLMTHFCLHAGMNLGLLPITGLSMPFMSYGGSHLITVFAGLGILMGMRKYSRVARQADKTIDMF</sequence>
<feature type="transmembrane region" description="Helical" evidence="6">
    <location>
        <begin position="149"/>
        <end position="166"/>
    </location>
</feature>
<dbReference type="GO" id="GO:0008360">
    <property type="term" value="P:regulation of cell shape"/>
    <property type="evidence" value="ECO:0007669"/>
    <property type="project" value="UniProtKB-KW"/>
</dbReference>
<reference evidence="8" key="1">
    <citation type="submission" date="2017-09" db="EMBL/GenBank/DDBJ databases">
        <title>Depth-based differentiation of microbial function through sediment-hosted aquifers and enrichment of novel symbionts in the deep terrestrial subsurface.</title>
        <authorList>
            <person name="Probst A.J."/>
            <person name="Ladd B."/>
            <person name="Jarett J.K."/>
            <person name="Geller-Mcgrath D.E."/>
            <person name="Sieber C.M.K."/>
            <person name="Emerson J.B."/>
            <person name="Anantharaman K."/>
            <person name="Thomas B.C."/>
            <person name="Malmstrom R."/>
            <person name="Stieglmeier M."/>
            <person name="Klingl A."/>
            <person name="Woyke T."/>
            <person name="Ryan C.M."/>
            <person name="Banfield J.F."/>
        </authorList>
    </citation>
    <scope>NUCLEOTIDE SEQUENCE [LARGE SCALE GENOMIC DNA]</scope>
</reference>
<evidence type="ECO:0000256" key="1">
    <source>
        <dbReference type="ARBA" id="ARBA00004141"/>
    </source>
</evidence>
<dbReference type="EMBL" id="PEZL01000001">
    <property type="protein sequence ID" value="PIS13751.1"/>
    <property type="molecule type" value="Genomic_DNA"/>
</dbReference>
<evidence type="ECO:0000256" key="3">
    <source>
        <dbReference type="ARBA" id="ARBA00022960"/>
    </source>
</evidence>
<evidence type="ECO:0000313" key="7">
    <source>
        <dbReference type="EMBL" id="PIS13751.1"/>
    </source>
</evidence>
<feature type="transmembrane region" description="Helical" evidence="6">
    <location>
        <begin position="88"/>
        <end position="111"/>
    </location>
</feature>
<dbReference type="PANTHER" id="PTHR30474">
    <property type="entry name" value="CELL CYCLE PROTEIN"/>
    <property type="match status" value="1"/>
</dbReference>
<dbReference type="GO" id="GO:0015648">
    <property type="term" value="F:lipid-linked peptidoglycan transporter activity"/>
    <property type="evidence" value="ECO:0007669"/>
    <property type="project" value="TreeGrafter"/>
</dbReference>
<feature type="transmembrane region" description="Helical" evidence="6">
    <location>
        <begin position="123"/>
        <end position="143"/>
    </location>
</feature>
<feature type="transmembrane region" description="Helical" evidence="6">
    <location>
        <begin position="34"/>
        <end position="52"/>
    </location>
</feature>
<keyword evidence="3" id="KW-0133">Cell shape</keyword>
<organism evidence="7 8">
    <name type="scientific">Candidatus Tagabacteria bacterium CG09_land_8_20_14_0_10_41_14</name>
    <dbReference type="NCBI Taxonomy" id="1975021"/>
    <lineage>
        <taxon>Bacteria</taxon>
        <taxon>Candidatus Tagaibacteriota</taxon>
    </lineage>
</organism>
<dbReference type="Pfam" id="PF01098">
    <property type="entry name" value="FTSW_RODA_SPOVE"/>
    <property type="match status" value="1"/>
</dbReference>
<gene>
    <name evidence="7" type="ORF">COT67_00045</name>
</gene>
<dbReference type="InterPro" id="IPR001182">
    <property type="entry name" value="FtsW/RodA"/>
</dbReference>
<comment type="caution">
    <text evidence="7">The sequence shown here is derived from an EMBL/GenBank/DDBJ whole genome shotgun (WGS) entry which is preliminary data.</text>
</comment>
<feature type="transmembrane region" description="Helical" evidence="6">
    <location>
        <begin position="171"/>
        <end position="189"/>
    </location>
</feature>
<evidence type="ECO:0000256" key="4">
    <source>
        <dbReference type="ARBA" id="ARBA00022989"/>
    </source>
</evidence>
<feature type="transmembrane region" description="Helical" evidence="6">
    <location>
        <begin position="291"/>
        <end position="313"/>
    </location>
</feature>
<evidence type="ECO:0000256" key="6">
    <source>
        <dbReference type="SAM" id="Phobius"/>
    </source>
</evidence>